<organism evidence="3 4">
    <name type="scientific">Variovorax soli</name>
    <dbReference type="NCBI Taxonomy" id="376815"/>
    <lineage>
        <taxon>Bacteria</taxon>
        <taxon>Pseudomonadati</taxon>
        <taxon>Pseudomonadota</taxon>
        <taxon>Betaproteobacteria</taxon>
        <taxon>Burkholderiales</taxon>
        <taxon>Comamonadaceae</taxon>
        <taxon>Variovorax</taxon>
    </lineage>
</organism>
<dbReference type="Pfam" id="PF05751">
    <property type="entry name" value="FixH"/>
    <property type="match status" value="1"/>
</dbReference>
<accession>A0ABU1NEN6</accession>
<keyword evidence="2" id="KW-0472">Membrane</keyword>
<evidence type="ECO:0000256" key="2">
    <source>
        <dbReference type="SAM" id="Phobius"/>
    </source>
</evidence>
<evidence type="ECO:0008006" key="5">
    <source>
        <dbReference type="Google" id="ProtNLM"/>
    </source>
</evidence>
<feature type="region of interest" description="Disordered" evidence="1">
    <location>
        <begin position="71"/>
        <end position="91"/>
    </location>
</feature>
<dbReference type="InterPro" id="IPR008620">
    <property type="entry name" value="FixH"/>
</dbReference>
<evidence type="ECO:0000256" key="1">
    <source>
        <dbReference type="SAM" id="MobiDB-lite"/>
    </source>
</evidence>
<dbReference type="EMBL" id="JAVDRF010000004">
    <property type="protein sequence ID" value="MDR6536752.1"/>
    <property type="molecule type" value="Genomic_DNA"/>
</dbReference>
<sequence length="91" mass="10333">MDDHAMTVPECKPWWRFPLVWMVMAGPAVVVVASFVTLWLAVRTPDPVVESDYYRRGIEINRSLARKNLMPAMTGRNHAATPESDVPAPRR</sequence>
<gene>
    <name evidence="3" type="ORF">J2739_002525</name>
</gene>
<proteinExistence type="predicted"/>
<reference evidence="3 4" key="1">
    <citation type="submission" date="2023-07" db="EMBL/GenBank/DDBJ databases">
        <title>Sorghum-associated microbial communities from plants grown in Nebraska, USA.</title>
        <authorList>
            <person name="Schachtman D."/>
        </authorList>
    </citation>
    <scope>NUCLEOTIDE SEQUENCE [LARGE SCALE GENOMIC DNA]</scope>
    <source>
        <strain evidence="3 4">DS1781</strain>
    </source>
</reference>
<name>A0ABU1NEN6_9BURK</name>
<evidence type="ECO:0000313" key="4">
    <source>
        <dbReference type="Proteomes" id="UP001184230"/>
    </source>
</evidence>
<dbReference type="RefSeq" id="WP_309902021.1">
    <property type="nucleotide sequence ID" value="NZ_JAVDRF010000004.1"/>
</dbReference>
<protein>
    <recommendedName>
        <fullName evidence="5">Nitrogen fixation protein FixH</fullName>
    </recommendedName>
</protein>
<keyword evidence="4" id="KW-1185">Reference proteome</keyword>
<evidence type="ECO:0000313" key="3">
    <source>
        <dbReference type="EMBL" id="MDR6536752.1"/>
    </source>
</evidence>
<dbReference type="Proteomes" id="UP001184230">
    <property type="component" value="Unassembled WGS sequence"/>
</dbReference>
<comment type="caution">
    <text evidence="3">The sequence shown here is derived from an EMBL/GenBank/DDBJ whole genome shotgun (WGS) entry which is preliminary data.</text>
</comment>
<feature type="transmembrane region" description="Helical" evidence="2">
    <location>
        <begin position="20"/>
        <end position="42"/>
    </location>
</feature>
<keyword evidence="2" id="KW-1133">Transmembrane helix</keyword>
<keyword evidence="2" id="KW-0812">Transmembrane</keyword>